<feature type="transmembrane region" description="Helical" evidence="9">
    <location>
        <begin position="388"/>
        <end position="408"/>
    </location>
</feature>
<name>A0A7R9QK60_9ACAR</name>
<feature type="transmembrane region" description="Helical" evidence="9">
    <location>
        <begin position="448"/>
        <end position="471"/>
    </location>
</feature>
<keyword evidence="4" id="KW-1003">Cell membrane</keyword>
<keyword evidence="11" id="KW-1185">Reference proteome</keyword>
<dbReference type="InterPro" id="IPR050598">
    <property type="entry name" value="AminoAcid_Transporter"/>
</dbReference>
<protein>
    <submittedName>
        <fullName evidence="10">Uncharacterized protein</fullName>
    </submittedName>
</protein>
<feature type="transmembrane region" description="Helical" evidence="9">
    <location>
        <begin position="227"/>
        <end position="248"/>
    </location>
</feature>
<dbReference type="AlphaFoldDB" id="A0A7R9QK60"/>
<evidence type="ECO:0000256" key="4">
    <source>
        <dbReference type="ARBA" id="ARBA00022475"/>
    </source>
</evidence>
<evidence type="ECO:0000313" key="10">
    <source>
        <dbReference type="EMBL" id="CAD7648586.1"/>
    </source>
</evidence>
<dbReference type="GO" id="GO:0005886">
    <property type="term" value="C:plasma membrane"/>
    <property type="evidence" value="ECO:0007669"/>
    <property type="project" value="UniProtKB-SubCell"/>
</dbReference>
<evidence type="ECO:0000313" key="11">
    <source>
        <dbReference type="Proteomes" id="UP000728032"/>
    </source>
</evidence>
<feature type="transmembrane region" description="Helical" evidence="9">
    <location>
        <begin position="477"/>
        <end position="496"/>
    </location>
</feature>
<dbReference type="EMBL" id="OC918054">
    <property type="protein sequence ID" value="CAD7648586.1"/>
    <property type="molecule type" value="Genomic_DNA"/>
</dbReference>
<feature type="region of interest" description="Disordered" evidence="8">
    <location>
        <begin position="1"/>
        <end position="24"/>
    </location>
</feature>
<accession>A0A7R9QK60</accession>
<feature type="transmembrane region" description="Helical" evidence="9">
    <location>
        <begin position="297"/>
        <end position="317"/>
    </location>
</feature>
<keyword evidence="3" id="KW-0813">Transport</keyword>
<reference evidence="10" key="1">
    <citation type="submission" date="2020-11" db="EMBL/GenBank/DDBJ databases">
        <authorList>
            <person name="Tran Van P."/>
        </authorList>
    </citation>
    <scope>NUCLEOTIDE SEQUENCE</scope>
</reference>
<dbReference type="PANTHER" id="PTHR11785">
    <property type="entry name" value="AMINO ACID TRANSPORTER"/>
    <property type="match status" value="1"/>
</dbReference>
<dbReference type="Proteomes" id="UP000728032">
    <property type="component" value="Unassembled WGS sequence"/>
</dbReference>
<dbReference type="FunFam" id="1.20.1740.10:FF:000003">
    <property type="entry name" value="Y+L amino acid transporter 1 isoform X1"/>
    <property type="match status" value="1"/>
</dbReference>
<feature type="transmembrane region" description="Helical" evidence="9">
    <location>
        <begin position="343"/>
        <end position="368"/>
    </location>
</feature>
<feature type="transmembrane region" description="Helical" evidence="9">
    <location>
        <begin position="124"/>
        <end position="148"/>
    </location>
</feature>
<evidence type="ECO:0000256" key="1">
    <source>
        <dbReference type="ARBA" id="ARBA00004651"/>
    </source>
</evidence>
<comment type="similarity">
    <text evidence="2">Belongs to the amino acid-polyamine-organocation (APC) superfamily. L-type amino acid transporter (LAT) (TC 2.A.3.8) family.</text>
</comment>
<dbReference type="Gene3D" id="1.20.1740.10">
    <property type="entry name" value="Amino acid/polyamine transporter I"/>
    <property type="match status" value="1"/>
</dbReference>
<evidence type="ECO:0000256" key="5">
    <source>
        <dbReference type="ARBA" id="ARBA00022692"/>
    </source>
</evidence>
<evidence type="ECO:0000256" key="6">
    <source>
        <dbReference type="ARBA" id="ARBA00022989"/>
    </source>
</evidence>
<keyword evidence="5 9" id="KW-0812">Transmembrane</keyword>
<evidence type="ECO:0000256" key="7">
    <source>
        <dbReference type="ARBA" id="ARBA00023136"/>
    </source>
</evidence>
<proteinExistence type="inferred from homology"/>
<dbReference type="GO" id="GO:0015179">
    <property type="term" value="F:L-amino acid transmembrane transporter activity"/>
    <property type="evidence" value="ECO:0007669"/>
    <property type="project" value="TreeGrafter"/>
</dbReference>
<feature type="transmembrane region" description="Helical" evidence="9">
    <location>
        <begin position="92"/>
        <end position="112"/>
    </location>
</feature>
<dbReference type="EMBL" id="CAJPVJ010003229">
    <property type="protein sequence ID" value="CAG2167325.1"/>
    <property type="molecule type" value="Genomic_DNA"/>
</dbReference>
<gene>
    <name evidence="10" type="ORF">ONB1V03_LOCUS6832</name>
</gene>
<sequence>MTRDAVQGRRQPSQSSVDCETHVGNGFSRQHNAYESSLLLVNSSGHRDHRDYRSTQSITDTNRMSDKPNLHKSSQSASSTSLANGFQLKKELGLMNGVAIIVGIIVGSGIFVSPRGVLQEAGSVGLALIVWISCGILSGIGALCYAELGTSIPKSGGDYAYINEAFGPLPAFLFLWVALLIIMPTGNAIAALTFANYILQPLFPNCDVPPNAVRLIAAIWATKVQNIFTFAKIAALLIIIICGAVHLIQGNTHNLSYPHSFEGTSTSPGHISLAFYSGLFSYAELKEPYKNLPRAIYISLPLVTIIYLLANIAYFVVLTPAEVLSSNAVAVTFGERVLGIFQWIMPLSVALSTFGGLNGGIFASSRLFFVGARSGHLPGSLAMINIRYYTPMPSLLFLGLLSLLYLTTTQVYVLINYTAFIESLSVTFSVAALLWLRIKQPDLHRPIRVSLILPVVFFITCTFLVLLPFYVSPYETGIGAAITFSGIPVYMVTIYWRSKPLIYKRFIRAFTRSVQRLLYCSKEEDKRQVK</sequence>
<dbReference type="PANTHER" id="PTHR11785:SF240">
    <property type="entry name" value="LD25378P"/>
    <property type="match status" value="1"/>
</dbReference>
<keyword evidence="7 9" id="KW-0472">Membrane</keyword>
<evidence type="ECO:0000256" key="9">
    <source>
        <dbReference type="SAM" id="Phobius"/>
    </source>
</evidence>
<organism evidence="10">
    <name type="scientific">Oppiella nova</name>
    <dbReference type="NCBI Taxonomy" id="334625"/>
    <lineage>
        <taxon>Eukaryota</taxon>
        <taxon>Metazoa</taxon>
        <taxon>Ecdysozoa</taxon>
        <taxon>Arthropoda</taxon>
        <taxon>Chelicerata</taxon>
        <taxon>Arachnida</taxon>
        <taxon>Acari</taxon>
        <taxon>Acariformes</taxon>
        <taxon>Sarcoptiformes</taxon>
        <taxon>Oribatida</taxon>
        <taxon>Brachypylina</taxon>
        <taxon>Oppioidea</taxon>
        <taxon>Oppiidae</taxon>
        <taxon>Oppiella</taxon>
    </lineage>
</organism>
<comment type="subcellular location">
    <subcellularLocation>
        <location evidence="1">Cell membrane</location>
        <topology evidence="1">Multi-pass membrane protein</topology>
    </subcellularLocation>
</comment>
<feature type="transmembrane region" description="Helical" evidence="9">
    <location>
        <begin position="414"/>
        <end position="436"/>
    </location>
</feature>
<dbReference type="InterPro" id="IPR002293">
    <property type="entry name" value="AA/rel_permease1"/>
</dbReference>
<keyword evidence="6 9" id="KW-1133">Transmembrane helix</keyword>
<feature type="region of interest" description="Disordered" evidence="8">
    <location>
        <begin position="45"/>
        <end position="78"/>
    </location>
</feature>
<dbReference type="OrthoDB" id="3257095at2759"/>
<evidence type="ECO:0000256" key="2">
    <source>
        <dbReference type="ARBA" id="ARBA00007040"/>
    </source>
</evidence>
<dbReference type="Pfam" id="PF13520">
    <property type="entry name" value="AA_permease_2"/>
    <property type="match status" value="1"/>
</dbReference>
<evidence type="ECO:0000256" key="8">
    <source>
        <dbReference type="SAM" id="MobiDB-lite"/>
    </source>
</evidence>
<evidence type="ECO:0000256" key="3">
    <source>
        <dbReference type="ARBA" id="ARBA00022448"/>
    </source>
</evidence>